<evidence type="ECO:0000256" key="1">
    <source>
        <dbReference type="SAM" id="MobiDB-lite"/>
    </source>
</evidence>
<evidence type="ECO:0000259" key="2">
    <source>
        <dbReference type="Pfam" id="PF14613"/>
    </source>
</evidence>
<protein>
    <submittedName>
        <fullName evidence="4">Uncharacterized protein</fullName>
    </submittedName>
</protein>
<sequence>MSTAPSQHAAPGNMGKSRQRFEHLVKEAIPSPASPVADLTSRQRVLAARAQGKHLVAEMSQGRLPATQVLTAVLDKVDLEDSARQLSPDGQQVASSLDRLVKSTKALLEEKNDQDQFQRTVAHLRRAQVNLAESECLGQAHSEAQGAVQTAAAVSHQLADKVTHLARVAVLSSTFRQLLGDLTTFFQDVVASHVQDPDREEVVAVTESVEDTHTLNPAVKASPRELSVRETCDQAVDALRDTRQSAIKIGMDAMAPYAKEIRDGSVGVSGAARQATGDLARTVRQGLATANLTPSQKDGLIASFKGIVLAVQKNPDCQAAIEELLDLLTEFCHHLAESGRLIRQQGKAHMGEDSDLHLALANARQLLENFANGHSTQALYDALVGFYSSVREDPQADGVLRDTKQFISNCLRNHAYIESDQYRADADNLLERSRKVCSDQRALAAASIGSAMQDLLEGFRQDTTTHQWTADLNGLFREMFLDEAGKPTVKRGLVLDALKALPQIVQAIRFLPLPRLEFANDAYEYAVDNLFISLSQILPTNVTVVTRTDIDFGAYGQDLAGTVVQRARAARRGVQEKVSTVGSSASSHTTSSSAGSQADLDTRTGSELDHEVAIGIKNVVCTAHNAVFYFKKKTGFPKWADVGHANLMMSDHRGLDLRIIVRVGNPGSTGRALTVVKVEPHLRSLKLKLKDTKHDTLYKTLGPLINRTLRRRVQDGIKVSIENFLGMVDTRIVHGARSVRQAATQRRVVAQSTAKEVVEPKIPMLEKLGEPELTTLGDLSTQLEQIAETTVADTLPATTGSVPHPLAGAQREPLPLPMDEDS</sequence>
<dbReference type="InterPro" id="IPR027842">
    <property type="entry name" value="HAM1-like_C"/>
</dbReference>
<dbReference type="OrthoDB" id="19394at2759"/>
<accession>A0A9W8AE50</accession>
<organism evidence="4 5">
    <name type="scientific">Tieghemiomyces parasiticus</name>
    <dbReference type="NCBI Taxonomy" id="78921"/>
    <lineage>
        <taxon>Eukaryota</taxon>
        <taxon>Fungi</taxon>
        <taxon>Fungi incertae sedis</taxon>
        <taxon>Zoopagomycota</taxon>
        <taxon>Kickxellomycotina</taxon>
        <taxon>Dimargaritomycetes</taxon>
        <taxon>Dimargaritales</taxon>
        <taxon>Dimargaritaceae</taxon>
        <taxon>Tieghemiomyces</taxon>
    </lineage>
</organism>
<name>A0A9W8AE50_9FUNG</name>
<comment type="caution">
    <text evidence="4">The sequence shown here is derived from an EMBL/GenBank/DDBJ whole genome shotgun (WGS) entry which is preliminary data.</text>
</comment>
<dbReference type="Pfam" id="PF19343">
    <property type="entry name" value="HAM1_N"/>
    <property type="match status" value="2"/>
</dbReference>
<dbReference type="GO" id="GO:0008289">
    <property type="term" value="F:lipid binding"/>
    <property type="evidence" value="ECO:0007669"/>
    <property type="project" value="InterPro"/>
</dbReference>
<evidence type="ECO:0000259" key="3">
    <source>
        <dbReference type="Pfam" id="PF19343"/>
    </source>
</evidence>
<reference evidence="4" key="1">
    <citation type="submission" date="2022-07" db="EMBL/GenBank/DDBJ databases">
        <title>Phylogenomic reconstructions and comparative analyses of Kickxellomycotina fungi.</title>
        <authorList>
            <person name="Reynolds N.K."/>
            <person name="Stajich J.E."/>
            <person name="Barry K."/>
            <person name="Grigoriev I.V."/>
            <person name="Crous P."/>
            <person name="Smith M.E."/>
        </authorList>
    </citation>
    <scope>NUCLEOTIDE SEQUENCE</scope>
    <source>
        <strain evidence="4">RSA 861</strain>
    </source>
</reference>
<evidence type="ECO:0000313" key="4">
    <source>
        <dbReference type="EMBL" id="KAJ1925988.1"/>
    </source>
</evidence>
<dbReference type="Pfam" id="PF14613">
    <property type="entry name" value="HAM1_C"/>
    <property type="match status" value="1"/>
</dbReference>
<feature type="compositionally biased region" description="Low complexity" evidence="1">
    <location>
        <begin position="578"/>
        <end position="596"/>
    </location>
</feature>
<feature type="region of interest" description="Disordered" evidence="1">
    <location>
        <begin position="794"/>
        <end position="822"/>
    </location>
</feature>
<feature type="domain" description="HAM1-like C-terminal" evidence="2">
    <location>
        <begin position="682"/>
        <end position="745"/>
    </location>
</feature>
<gene>
    <name evidence="4" type="ORF">IWQ60_004195</name>
</gene>
<feature type="domain" description="HAM1-like N-terminal" evidence="3">
    <location>
        <begin position="267"/>
        <end position="556"/>
    </location>
</feature>
<dbReference type="EMBL" id="JANBPT010000196">
    <property type="protein sequence ID" value="KAJ1925988.1"/>
    <property type="molecule type" value="Genomic_DNA"/>
</dbReference>
<dbReference type="Proteomes" id="UP001150569">
    <property type="component" value="Unassembled WGS sequence"/>
</dbReference>
<dbReference type="InterPro" id="IPR045967">
    <property type="entry name" value="HAM1-like_N"/>
</dbReference>
<evidence type="ECO:0000313" key="5">
    <source>
        <dbReference type="Proteomes" id="UP001150569"/>
    </source>
</evidence>
<dbReference type="InterPro" id="IPR017943">
    <property type="entry name" value="Bactericidal_perm-incr_a/b_dom"/>
</dbReference>
<dbReference type="SUPFAM" id="SSF55394">
    <property type="entry name" value="Bactericidal permeability-increasing protein, BPI"/>
    <property type="match status" value="1"/>
</dbReference>
<dbReference type="PANTHER" id="PTHR31138">
    <property type="entry name" value="CHROMOSOME 19, WHOLE GENOME SHOTGUN SEQUENCE"/>
    <property type="match status" value="1"/>
</dbReference>
<dbReference type="AlphaFoldDB" id="A0A9W8AE50"/>
<keyword evidence="5" id="KW-1185">Reference proteome</keyword>
<feature type="domain" description="HAM1-like N-terminal" evidence="3">
    <location>
        <begin position="59"/>
        <end position="230"/>
    </location>
</feature>
<proteinExistence type="predicted"/>
<dbReference type="PANTHER" id="PTHR31138:SF1">
    <property type="entry name" value="PDZ DOMAIN-CONTAINING PROTEIN"/>
    <property type="match status" value="1"/>
</dbReference>
<feature type="region of interest" description="Disordered" evidence="1">
    <location>
        <begin position="1"/>
        <end position="20"/>
    </location>
</feature>
<feature type="region of interest" description="Disordered" evidence="1">
    <location>
        <begin position="575"/>
        <end position="602"/>
    </location>
</feature>